<dbReference type="GeneID" id="94231572"/>
<dbReference type="GO" id="GO:0008727">
    <property type="term" value="F:GDP-mannose mannosyl hydrolase activity"/>
    <property type="evidence" value="ECO:0007669"/>
    <property type="project" value="InterPro"/>
</dbReference>
<evidence type="ECO:0000256" key="5">
    <source>
        <dbReference type="PIRSR" id="PIRSR037599-3"/>
    </source>
</evidence>
<dbReference type="SUPFAM" id="SSF55811">
    <property type="entry name" value="Nudix"/>
    <property type="match status" value="1"/>
</dbReference>
<dbReference type="PANTHER" id="PTHR43046">
    <property type="entry name" value="GDP-MANNOSE MANNOSYL HYDROLASE"/>
    <property type="match status" value="1"/>
</dbReference>
<evidence type="ECO:0000313" key="9">
    <source>
        <dbReference type="Proteomes" id="UP000092876"/>
    </source>
</evidence>
<gene>
    <name evidence="8" type="primary">gmm</name>
    <name evidence="8" type="ORF">VAT7223_00554</name>
</gene>
<feature type="binding site" evidence="5">
    <location>
        <position position="48"/>
    </location>
    <ligand>
        <name>Mg(2+)</name>
        <dbReference type="ChEBI" id="CHEBI:18420"/>
    </ligand>
</feature>
<dbReference type="RefSeq" id="WP_065678227.1">
    <property type="nucleotide sequence ID" value="NZ_AP025460.1"/>
</dbReference>
<evidence type="ECO:0000256" key="6">
    <source>
        <dbReference type="PIRSR" id="PIRSR037599-4"/>
    </source>
</evidence>
<dbReference type="NCBIfam" id="NF011963">
    <property type="entry name" value="PRK15434.1"/>
    <property type="match status" value="1"/>
</dbReference>
<keyword evidence="2 8" id="KW-0378">Hydrolase</keyword>
<dbReference type="Proteomes" id="UP000092876">
    <property type="component" value="Unassembled WGS sequence"/>
</dbReference>
<keyword evidence="1 5" id="KW-0479">Metal-binding</keyword>
<evidence type="ECO:0000256" key="4">
    <source>
        <dbReference type="PIRSR" id="PIRSR037599-1"/>
    </source>
</evidence>
<dbReference type="EC" id="3.6.1.-" evidence="8"/>
<dbReference type="PROSITE" id="PS51462">
    <property type="entry name" value="NUDIX"/>
    <property type="match status" value="1"/>
</dbReference>
<evidence type="ECO:0000256" key="1">
    <source>
        <dbReference type="ARBA" id="ARBA00022723"/>
    </source>
</evidence>
<sequence length="163" mass="18823">MLPLDTFKTIIESTPLISIDLIVRNSEGKVLLGKRLNRPAQGSWFVPGGRILKDESFTSAFNRLIKDELGLDCAESKFKGIYQHFYDDNFSEGDFTTHYVVLAYEINIIEDLSSLPLEQHSSYQWFSEYELENNSQIHTHTKWYFQDSKQADFDISSINATLK</sequence>
<dbReference type="PANTHER" id="PTHR43046:SF12">
    <property type="entry name" value="GDP-MANNOSE MANNOSYL HYDROLASE"/>
    <property type="match status" value="1"/>
</dbReference>
<evidence type="ECO:0000256" key="3">
    <source>
        <dbReference type="ARBA" id="ARBA00022842"/>
    </source>
</evidence>
<feature type="domain" description="Nudix hydrolase" evidence="7">
    <location>
        <begin position="12"/>
        <end position="150"/>
    </location>
</feature>
<dbReference type="PIRSF" id="PIRSF037599">
    <property type="entry name" value="GDPMH"/>
    <property type="match status" value="1"/>
</dbReference>
<dbReference type="InterPro" id="IPR000086">
    <property type="entry name" value="NUDIX_hydrolase_dom"/>
</dbReference>
<protein>
    <submittedName>
        <fullName evidence="8">GDP-mannose mannosyl hydrolase</fullName>
        <ecNumber evidence="8">3.6.1.-</ecNumber>
    </submittedName>
</protein>
<organism evidence="8 9">
    <name type="scientific">Vibrio atlanticus</name>
    <dbReference type="NCBI Taxonomy" id="693153"/>
    <lineage>
        <taxon>Bacteria</taxon>
        <taxon>Pseudomonadati</taxon>
        <taxon>Pseudomonadota</taxon>
        <taxon>Gammaproteobacteria</taxon>
        <taxon>Vibrionales</taxon>
        <taxon>Vibrionaceae</taxon>
        <taxon>Vibrio</taxon>
    </lineage>
</organism>
<proteinExistence type="predicted"/>
<dbReference type="InterPro" id="IPR033715">
    <property type="entry name" value="GDPMH"/>
</dbReference>
<dbReference type="EMBL" id="FLQP01000007">
    <property type="protein sequence ID" value="SBS61218.1"/>
    <property type="molecule type" value="Genomic_DNA"/>
</dbReference>
<evidence type="ECO:0000313" key="8">
    <source>
        <dbReference type="EMBL" id="SBS61218.1"/>
    </source>
</evidence>
<feature type="binding site" evidence="5">
    <location>
        <position position="119"/>
    </location>
    <ligand>
        <name>Mg(2+)</name>
        <dbReference type="ChEBI" id="CHEBI:18420"/>
    </ligand>
</feature>
<keyword evidence="3 5" id="KW-0460">Magnesium</keyword>
<dbReference type="Gene3D" id="3.90.79.10">
    <property type="entry name" value="Nucleoside Triphosphate Pyrophosphohydrolase"/>
    <property type="match status" value="1"/>
</dbReference>
<dbReference type="Pfam" id="PF00293">
    <property type="entry name" value="NUDIX"/>
    <property type="match status" value="1"/>
</dbReference>
<feature type="site" description="Critical for catalysis" evidence="4">
    <location>
        <position position="120"/>
    </location>
</feature>
<evidence type="ECO:0000259" key="7">
    <source>
        <dbReference type="PROSITE" id="PS51462"/>
    </source>
</evidence>
<dbReference type="GO" id="GO:0046872">
    <property type="term" value="F:metal ion binding"/>
    <property type="evidence" value="ECO:0007669"/>
    <property type="project" value="UniProtKB-KW"/>
</dbReference>
<feature type="short sequence motif" description="Nudix box" evidence="6">
    <location>
        <begin position="49"/>
        <end position="70"/>
    </location>
</feature>
<accession>A0A1C3IIM5</accession>
<dbReference type="AlphaFoldDB" id="A0A1C3IIM5"/>
<comment type="cofactor">
    <cofactor evidence="5">
        <name>Mg(2+)</name>
        <dbReference type="ChEBI" id="CHEBI:18420"/>
    </cofactor>
    <text evidence="5">Binds 1 Mg(2+) ion per subunit.</text>
</comment>
<dbReference type="InterPro" id="IPR015797">
    <property type="entry name" value="NUDIX_hydrolase-like_dom_sf"/>
</dbReference>
<reference evidence="9" key="1">
    <citation type="submission" date="2016-06" db="EMBL/GenBank/DDBJ databases">
        <authorList>
            <person name="Rodrigo-Torres Lidia"/>
            <person name="Arahal R.David."/>
        </authorList>
    </citation>
    <scope>NUCLEOTIDE SEQUENCE [LARGE SCALE GENOMIC DNA]</scope>
    <source>
        <strain evidence="9">CECT 7223</strain>
    </source>
</reference>
<dbReference type="CDD" id="cd03430">
    <property type="entry name" value="NUDIX_GDPMH_NudD"/>
    <property type="match status" value="1"/>
</dbReference>
<evidence type="ECO:0000256" key="2">
    <source>
        <dbReference type="ARBA" id="ARBA00022801"/>
    </source>
</evidence>
<feature type="binding site" evidence="5">
    <location>
        <position position="68"/>
    </location>
    <ligand>
        <name>Mg(2+)</name>
        <dbReference type="ChEBI" id="CHEBI:18420"/>
    </ligand>
</feature>
<name>A0A1C3IIM5_9VIBR</name>